<dbReference type="Proteomes" id="UP000033428">
    <property type="component" value="Unassembled WGS sequence"/>
</dbReference>
<dbReference type="GO" id="GO:0003864">
    <property type="term" value="F:3-methyl-2-oxobutanoate hydroxymethyltransferase activity"/>
    <property type="evidence" value="ECO:0007669"/>
    <property type="project" value="UniProtKB-UniRule"/>
</dbReference>
<evidence type="ECO:0000256" key="3">
    <source>
        <dbReference type="ARBA" id="ARBA00011424"/>
    </source>
</evidence>
<feature type="binding site" evidence="7 10">
    <location>
        <position position="92"/>
    </location>
    <ligand>
        <name>Mg(2+)</name>
        <dbReference type="ChEBI" id="CHEBI:18420"/>
    </ligand>
</feature>
<organism evidence="11 12">
    <name type="scientific">Candidatus Omnitrophus magneticus</name>
    <dbReference type="NCBI Taxonomy" id="1609969"/>
    <lineage>
        <taxon>Bacteria</taxon>
        <taxon>Pseudomonadati</taxon>
        <taxon>Candidatus Omnitrophota</taxon>
        <taxon>Candidatus Omnitrophus</taxon>
    </lineage>
</organism>
<dbReference type="EC" id="2.1.2.11" evidence="7"/>
<evidence type="ECO:0000256" key="2">
    <source>
        <dbReference type="ARBA" id="ARBA00008676"/>
    </source>
</evidence>
<dbReference type="InterPro" id="IPR015813">
    <property type="entry name" value="Pyrv/PenolPyrv_kinase-like_dom"/>
</dbReference>
<dbReference type="CDD" id="cd06557">
    <property type="entry name" value="KPHMT-like"/>
    <property type="match status" value="1"/>
</dbReference>
<dbReference type="SUPFAM" id="SSF51621">
    <property type="entry name" value="Phosphoenolpyruvate/pyruvate domain"/>
    <property type="match status" value="1"/>
</dbReference>
<evidence type="ECO:0000256" key="4">
    <source>
        <dbReference type="ARBA" id="ARBA00022655"/>
    </source>
</evidence>
<evidence type="ECO:0000256" key="10">
    <source>
        <dbReference type="PIRSR" id="PIRSR000388-3"/>
    </source>
</evidence>
<dbReference type="GO" id="GO:0008168">
    <property type="term" value="F:methyltransferase activity"/>
    <property type="evidence" value="ECO:0007669"/>
    <property type="project" value="UniProtKB-KW"/>
</dbReference>
<feature type="binding site" evidence="7 10">
    <location>
        <position position="124"/>
    </location>
    <ligand>
        <name>Mg(2+)</name>
        <dbReference type="ChEBI" id="CHEBI:18420"/>
    </ligand>
</feature>
<feature type="active site" description="Proton acceptor" evidence="7 8">
    <location>
        <position position="191"/>
    </location>
</feature>
<dbReference type="PATRIC" id="fig|1609969.3.peg.3095"/>
<name>A0A0F0CIV6_9BACT</name>
<keyword evidence="12" id="KW-1185">Reference proteome</keyword>
<proteinExistence type="inferred from homology"/>
<dbReference type="Gene3D" id="3.20.20.60">
    <property type="entry name" value="Phosphoenolpyruvate-binding domains"/>
    <property type="match status" value="1"/>
</dbReference>
<evidence type="ECO:0000256" key="5">
    <source>
        <dbReference type="ARBA" id="ARBA00022679"/>
    </source>
</evidence>
<accession>A0A0F0CIV6</accession>
<feature type="binding site" evidence="7 10">
    <location>
        <position position="53"/>
    </location>
    <ligand>
        <name>Mg(2+)</name>
        <dbReference type="ChEBI" id="CHEBI:18420"/>
    </ligand>
</feature>
<protein>
    <recommendedName>
        <fullName evidence="7">3-methyl-2-oxobutanoate hydroxymethyltransferase</fullName>
        <ecNumber evidence="7">2.1.2.11</ecNumber>
    </recommendedName>
    <alternativeName>
        <fullName evidence="7">Ketopantoate hydroxymethyltransferase</fullName>
        <shortName evidence="7">KPHMT</shortName>
    </alternativeName>
</protein>
<dbReference type="FunFam" id="3.20.20.60:FF:000003">
    <property type="entry name" value="3-methyl-2-oxobutanoate hydroxymethyltransferase"/>
    <property type="match status" value="1"/>
</dbReference>
<comment type="subunit">
    <text evidence="3 7">Homodecamer; pentamer of dimers.</text>
</comment>
<dbReference type="NCBIfam" id="NF001452">
    <property type="entry name" value="PRK00311.1"/>
    <property type="match status" value="1"/>
</dbReference>
<keyword evidence="11" id="KW-0489">Methyltransferase</keyword>
<gene>
    <name evidence="7" type="primary">panB</name>
    <name evidence="11" type="ORF">OMAG_002892</name>
</gene>
<comment type="catalytic activity">
    <reaction evidence="7">
        <text>(6R)-5,10-methylene-5,6,7,8-tetrahydrofolate + 3-methyl-2-oxobutanoate + H2O = 2-dehydropantoate + (6S)-5,6,7,8-tetrahydrofolate</text>
        <dbReference type="Rhea" id="RHEA:11824"/>
        <dbReference type="ChEBI" id="CHEBI:11561"/>
        <dbReference type="ChEBI" id="CHEBI:11851"/>
        <dbReference type="ChEBI" id="CHEBI:15377"/>
        <dbReference type="ChEBI" id="CHEBI:15636"/>
        <dbReference type="ChEBI" id="CHEBI:57453"/>
        <dbReference type="EC" id="2.1.2.11"/>
    </reaction>
</comment>
<feature type="binding site" evidence="7 9">
    <location>
        <position position="92"/>
    </location>
    <ligand>
        <name>3-methyl-2-oxobutanoate</name>
        <dbReference type="ChEBI" id="CHEBI:11851"/>
    </ligand>
</feature>
<feature type="binding site" evidence="7 9">
    <location>
        <position position="122"/>
    </location>
    <ligand>
        <name>3-methyl-2-oxobutanoate</name>
        <dbReference type="ChEBI" id="CHEBI:11851"/>
    </ligand>
</feature>
<keyword evidence="7" id="KW-0963">Cytoplasm</keyword>
<dbReference type="InterPro" id="IPR003700">
    <property type="entry name" value="Pantoate_hydroxy_MeTrfase"/>
</dbReference>
<comment type="function">
    <text evidence="6 7">Catalyzes the reversible reaction in which hydroxymethyl group from 5,10-methylenetetrahydrofolate is transferred onto alpha-ketoisovalerate to form ketopantoate.</text>
</comment>
<reference evidence="11 12" key="1">
    <citation type="submission" date="2015-02" db="EMBL/GenBank/DDBJ databases">
        <title>Single-cell genomics of uncultivated deep-branching MTB reveals a conserved set of magnetosome genes.</title>
        <authorList>
            <person name="Kolinko S."/>
            <person name="Richter M."/>
            <person name="Glockner F.O."/>
            <person name="Brachmann A."/>
            <person name="Schuler D."/>
        </authorList>
    </citation>
    <scope>NUCLEOTIDE SEQUENCE [LARGE SCALE GENOMIC DNA]</scope>
    <source>
        <strain evidence="11">SKK-01</strain>
    </source>
</reference>
<evidence type="ECO:0000256" key="7">
    <source>
        <dbReference type="HAMAP-Rule" id="MF_00156"/>
    </source>
</evidence>
<evidence type="ECO:0000313" key="12">
    <source>
        <dbReference type="Proteomes" id="UP000033428"/>
    </source>
</evidence>
<dbReference type="UniPathway" id="UPA00028">
    <property type="reaction ID" value="UER00003"/>
</dbReference>
<dbReference type="GO" id="GO:0005737">
    <property type="term" value="C:cytoplasm"/>
    <property type="evidence" value="ECO:0007669"/>
    <property type="project" value="UniProtKB-SubCell"/>
</dbReference>
<sequence length="273" mass="29714">MSEKGNEMPEKFSILDFAKKKQNNEKIIMLTATDYSFAVLLDKSGVDAVLVGDSLGMVSLGYDNTIPVTMDEMIHHAKAVRRGIKNAFLIGDMPFMSYEASDEDAVKNAGRFLKEAYCGAVKLEGGIEIISRVKAIKEAGIPVLGHIGLTPQRISNIGGYKVQGRLPKDAEKLENDAKALEDAGCFAIIIECVPSDVTAKIKKSLKIPLIGIGAGQDTDGQILVLHDLIGLYDRFTPKFVKKYATLGDEIIKAVLTFKEEVEKGLFPSEGNSF</sequence>
<keyword evidence="7 10" id="KW-0460">Magnesium</keyword>
<dbReference type="PANTHER" id="PTHR20881:SF0">
    <property type="entry name" value="3-METHYL-2-OXOBUTANOATE HYDROXYMETHYLTRANSFERASE"/>
    <property type="match status" value="1"/>
</dbReference>
<evidence type="ECO:0000256" key="8">
    <source>
        <dbReference type="PIRSR" id="PIRSR000388-1"/>
    </source>
</evidence>
<dbReference type="GO" id="GO:0032259">
    <property type="term" value="P:methylation"/>
    <property type="evidence" value="ECO:0007669"/>
    <property type="project" value="UniProtKB-KW"/>
</dbReference>
<evidence type="ECO:0000256" key="9">
    <source>
        <dbReference type="PIRSR" id="PIRSR000388-2"/>
    </source>
</evidence>
<dbReference type="PIRSF" id="PIRSF000388">
    <property type="entry name" value="Pantoate_hydroxy_MeTrfase"/>
    <property type="match status" value="1"/>
</dbReference>
<dbReference type="PANTHER" id="PTHR20881">
    <property type="entry name" value="3-METHYL-2-OXOBUTANOATE HYDROXYMETHYLTRANSFERASE"/>
    <property type="match status" value="1"/>
</dbReference>
<evidence type="ECO:0000313" key="11">
    <source>
        <dbReference type="EMBL" id="KJJ83218.1"/>
    </source>
</evidence>
<comment type="cofactor">
    <cofactor evidence="7 10">
        <name>Mg(2+)</name>
        <dbReference type="ChEBI" id="CHEBI:18420"/>
    </cofactor>
    <text evidence="7 10">Binds 1 Mg(2+) ion per subunit.</text>
</comment>
<comment type="caution">
    <text evidence="11">The sequence shown here is derived from an EMBL/GenBank/DDBJ whole genome shotgun (WGS) entry which is preliminary data.</text>
</comment>
<comment type="subcellular location">
    <subcellularLocation>
        <location evidence="7">Cytoplasm</location>
    </subcellularLocation>
</comment>
<dbReference type="HAMAP" id="MF_00156">
    <property type="entry name" value="PanB"/>
    <property type="match status" value="1"/>
</dbReference>
<dbReference type="GO" id="GO:0000287">
    <property type="term" value="F:magnesium ion binding"/>
    <property type="evidence" value="ECO:0007669"/>
    <property type="project" value="TreeGrafter"/>
</dbReference>
<dbReference type="EMBL" id="JYNY01000634">
    <property type="protein sequence ID" value="KJJ83218.1"/>
    <property type="molecule type" value="Genomic_DNA"/>
</dbReference>
<keyword evidence="7 10" id="KW-0479">Metal-binding</keyword>
<dbReference type="NCBIfam" id="TIGR00222">
    <property type="entry name" value="panB"/>
    <property type="match status" value="1"/>
</dbReference>
<dbReference type="InterPro" id="IPR040442">
    <property type="entry name" value="Pyrv_kinase-like_dom_sf"/>
</dbReference>
<keyword evidence="4 7" id="KW-0566">Pantothenate biosynthesis</keyword>
<evidence type="ECO:0000256" key="1">
    <source>
        <dbReference type="ARBA" id="ARBA00005033"/>
    </source>
</evidence>
<dbReference type="Pfam" id="PF02548">
    <property type="entry name" value="Pantoate_transf"/>
    <property type="match status" value="1"/>
</dbReference>
<feature type="binding site" evidence="7 9">
    <location>
        <begin position="53"/>
        <end position="54"/>
    </location>
    <ligand>
        <name>3-methyl-2-oxobutanoate</name>
        <dbReference type="ChEBI" id="CHEBI:11851"/>
    </ligand>
</feature>
<evidence type="ECO:0000256" key="6">
    <source>
        <dbReference type="ARBA" id="ARBA00056497"/>
    </source>
</evidence>
<dbReference type="AlphaFoldDB" id="A0A0F0CIV6"/>
<keyword evidence="5 7" id="KW-0808">Transferase</keyword>
<dbReference type="GO" id="GO:0015940">
    <property type="term" value="P:pantothenate biosynthetic process"/>
    <property type="evidence" value="ECO:0007669"/>
    <property type="project" value="UniProtKB-UniRule"/>
</dbReference>
<comment type="similarity">
    <text evidence="2 7">Belongs to the PanB family.</text>
</comment>
<comment type="pathway">
    <text evidence="1 7">Cofactor biosynthesis; (R)-pantothenate biosynthesis; (R)-pantoate from 3-methyl-2-oxobutanoate: step 1/2.</text>
</comment>